<accession>A0A2G1XF79</accession>
<protein>
    <recommendedName>
        <fullName evidence="5">Gram-positive cocci surface proteins LPxTG domain-containing protein</fullName>
    </recommendedName>
</protein>
<keyword evidence="4" id="KW-1185">Reference proteome</keyword>
<reference evidence="3 4" key="1">
    <citation type="journal article" date="2017" name="Biochemistry">
        <title>Identification of the Biosynthetic Pathway for the Antibiotic Bicyclomycin.</title>
        <authorList>
            <person name="Patteson J."/>
            <person name="Cai W."/>
            <person name="Johnson R.A."/>
            <person name="Santa Maria K."/>
            <person name="Li B."/>
        </authorList>
    </citation>
    <scope>NUCLEOTIDE SEQUENCE [LARGE SCALE GENOMIC DNA]</scope>
    <source>
        <strain evidence="3 4">ATCC 21532</strain>
    </source>
</reference>
<name>A0A2G1XF79_STRCJ</name>
<gene>
    <name evidence="3" type="ORF">BLA24_19885</name>
</gene>
<feature type="compositionally biased region" description="Pro residues" evidence="1">
    <location>
        <begin position="112"/>
        <end position="123"/>
    </location>
</feature>
<keyword evidence="2" id="KW-1133">Transmembrane helix</keyword>
<evidence type="ECO:0000256" key="2">
    <source>
        <dbReference type="SAM" id="Phobius"/>
    </source>
</evidence>
<evidence type="ECO:0008006" key="5">
    <source>
        <dbReference type="Google" id="ProtNLM"/>
    </source>
</evidence>
<dbReference type="EMBL" id="NHZO01000151">
    <property type="protein sequence ID" value="PHQ49896.1"/>
    <property type="molecule type" value="Genomic_DNA"/>
</dbReference>
<sequence length="180" mass="18160">MAVLADKGRALRPDHFHLDFYDKNGGRWLPVRFERTDEAENVGVLDDRASDFPGFAIPAHGSVAVPLRLAFTPAAPGGPVTANVTAVQKRGTDGAWVGESDDYTFAVEPAAGPAPEPAGPPRHPGGAASPSGSPAPGVLADTGDLGALLGAGAVACALLAVGAVLVAGARTTRRKPPAAD</sequence>
<evidence type="ECO:0000256" key="1">
    <source>
        <dbReference type="SAM" id="MobiDB-lite"/>
    </source>
</evidence>
<feature type="region of interest" description="Disordered" evidence="1">
    <location>
        <begin position="108"/>
        <end position="137"/>
    </location>
</feature>
<dbReference type="Proteomes" id="UP000222531">
    <property type="component" value="Unassembled WGS sequence"/>
</dbReference>
<evidence type="ECO:0000313" key="3">
    <source>
        <dbReference type="EMBL" id="PHQ49896.1"/>
    </source>
</evidence>
<feature type="transmembrane region" description="Helical" evidence="2">
    <location>
        <begin position="145"/>
        <end position="167"/>
    </location>
</feature>
<dbReference type="AlphaFoldDB" id="A0A2G1XF79"/>
<evidence type="ECO:0000313" key="4">
    <source>
        <dbReference type="Proteomes" id="UP000222531"/>
    </source>
</evidence>
<comment type="caution">
    <text evidence="3">The sequence shown here is derived from an EMBL/GenBank/DDBJ whole genome shotgun (WGS) entry which is preliminary data.</text>
</comment>
<keyword evidence="2" id="KW-0812">Transmembrane</keyword>
<dbReference type="RefSeq" id="WP_099200384.1">
    <property type="nucleotide sequence ID" value="NZ_NHZO01000151.1"/>
</dbReference>
<organism evidence="3 4">
    <name type="scientific">Streptomyces cinnamoneus</name>
    <name type="common">Streptoverticillium cinnamoneum</name>
    <dbReference type="NCBI Taxonomy" id="53446"/>
    <lineage>
        <taxon>Bacteria</taxon>
        <taxon>Bacillati</taxon>
        <taxon>Actinomycetota</taxon>
        <taxon>Actinomycetes</taxon>
        <taxon>Kitasatosporales</taxon>
        <taxon>Streptomycetaceae</taxon>
        <taxon>Streptomyces</taxon>
        <taxon>Streptomyces cinnamoneus group</taxon>
    </lineage>
</organism>
<keyword evidence="2" id="KW-0472">Membrane</keyword>
<proteinExistence type="predicted"/>
<feature type="compositionally biased region" description="Low complexity" evidence="1">
    <location>
        <begin position="124"/>
        <end position="137"/>
    </location>
</feature>